<comment type="similarity">
    <text evidence="1 3">Belongs to the UreD family.</text>
</comment>
<sequence length="269" mass="30360">MSYTGYLELRAERNSERTVIKDTYHYGAFKVARPIYMTPESPFVYMLHVGGGYVSGDKYKTMITVEKNAQLTATTQSATKVYKTPNKAVLQETCITLEEQAIMEYIPDPLILYENAAFVQEITVRMAQNAALFMCDSITPGWSPDGQLFQYTSMRSKLKLYVNEQLKVYDHLYLKPESHLRGMMKMEGYTHFGSIIIVHPNADDAFTAKVHQLCEEAGCKVGASALPIPGCAIRILAASTQEVEDIIAKVYGLFRQHLLKAEVSLLRKY</sequence>
<dbReference type="GO" id="GO:0005737">
    <property type="term" value="C:cytoplasm"/>
    <property type="evidence" value="ECO:0007669"/>
    <property type="project" value="UniProtKB-SubCell"/>
</dbReference>
<dbReference type="InterPro" id="IPR002669">
    <property type="entry name" value="UreD"/>
</dbReference>
<evidence type="ECO:0000313" key="4">
    <source>
        <dbReference type="EMBL" id="AJI20371.1"/>
    </source>
</evidence>
<reference evidence="4 5" key="1">
    <citation type="journal article" date="2015" name="Genome Announc.">
        <title>Complete genome sequences for 35 biothreat assay-relevant bacillus species.</title>
        <authorList>
            <person name="Johnson S.L."/>
            <person name="Daligault H.E."/>
            <person name="Davenport K.W."/>
            <person name="Jaissle J."/>
            <person name="Frey K.G."/>
            <person name="Ladner J.T."/>
            <person name="Broomall S.M."/>
            <person name="Bishop-Lilly K.A."/>
            <person name="Bruce D.C."/>
            <person name="Gibbons H.S."/>
            <person name="Coyne S.R."/>
            <person name="Lo C.C."/>
            <person name="Meincke L."/>
            <person name="Munk A.C."/>
            <person name="Koroleva G.I."/>
            <person name="Rosenzweig C.N."/>
            <person name="Palacios G.F."/>
            <person name="Redden C.L."/>
            <person name="Minogue T.D."/>
            <person name="Chain P.S."/>
        </authorList>
    </citation>
    <scope>NUCLEOTIDE SEQUENCE [LARGE SCALE GENOMIC DNA]</scope>
    <source>
        <strain evidence="5">ATCC 14581 / DSM 32 / JCM 2506 / NBRC 15308 / NCIMB 9376 / NCTC 10342 / NRRL B-14308 / VKM B-512</strain>
    </source>
</reference>
<evidence type="ECO:0000256" key="1">
    <source>
        <dbReference type="ARBA" id="ARBA00007177"/>
    </source>
</evidence>
<keyword evidence="3" id="KW-0996">Nickel insertion</keyword>
<gene>
    <name evidence="3" type="primary">ureD</name>
    <name evidence="4" type="ORF">BG04_5488</name>
</gene>
<dbReference type="RefSeq" id="WP_016764673.1">
    <property type="nucleotide sequence ID" value="NZ_BCVB01000006.1"/>
</dbReference>
<dbReference type="AlphaFoldDB" id="A0A0B6AA12"/>
<protein>
    <recommendedName>
        <fullName evidence="3">Urease accessory protein UreD</fullName>
    </recommendedName>
</protein>
<dbReference type="HOGENOM" id="CLU_056339_5_0_9"/>
<proteinExistence type="inferred from homology"/>
<comment type="subcellular location">
    <subcellularLocation>
        <location evidence="3">Cytoplasm</location>
    </subcellularLocation>
</comment>
<evidence type="ECO:0000313" key="5">
    <source>
        <dbReference type="Proteomes" id="UP000031829"/>
    </source>
</evidence>
<organism evidence="4 5">
    <name type="scientific">Priestia megaterium (strain ATCC 14581 / DSM 32 / CCUG 1817 / JCM 2506 / NBRC 15308 / NCIMB 9376 / NCTC 10342 / NRRL B-14308 / VKM B-512 / Ford 19)</name>
    <name type="common">Bacillus megaterium</name>
    <dbReference type="NCBI Taxonomy" id="1348623"/>
    <lineage>
        <taxon>Bacteria</taxon>
        <taxon>Bacillati</taxon>
        <taxon>Bacillota</taxon>
        <taxon>Bacilli</taxon>
        <taxon>Bacillales</taxon>
        <taxon>Bacillaceae</taxon>
        <taxon>Priestia</taxon>
    </lineage>
</organism>
<dbReference type="GO" id="GO:0016151">
    <property type="term" value="F:nickel cation binding"/>
    <property type="evidence" value="ECO:0007669"/>
    <property type="project" value="UniProtKB-UniRule"/>
</dbReference>
<dbReference type="PANTHER" id="PTHR33643:SF1">
    <property type="entry name" value="UREASE ACCESSORY PROTEIN D"/>
    <property type="match status" value="1"/>
</dbReference>
<dbReference type="PANTHER" id="PTHR33643">
    <property type="entry name" value="UREASE ACCESSORY PROTEIN D"/>
    <property type="match status" value="1"/>
</dbReference>
<accession>A0A0B6AA12</accession>
<dbReference type="GeneID" id="93643432"/>
<evidence type="ECO:0000256" key="2">
    <source>
        <dbReference type="ARBA" id="ARBA00023186"/>
    </source>
</evidence>
<keyword evidence="2 3" id="KW-0143">Chaperone</keyword>
<keyword evidence="3" id="KW-0963">Cytoplasm</keyword>
<dbReference type="Pfam" id="PF01774">
    <property type="entry name" value="UreD"/>
    <property type="match status" value="1"/>
</dbReference>
<dbReference type="EMBL" id="CP009920">
    <property type="protein sequence ID" value="AJI20371.1"/>
    <property type="molecule type" value="Genomic_DNA"/>
</dbReference>
<dbReference type="KEGG" id="bmeg:BG04_5488"/>
<dbReference type="HAMAP" id="MF_01384">
    <property type="entry name" value="UreD"/>
    <property type="match status" value="1"/>
</dbReference>
<comment type="function">
    <text evidence="3">Required for maturation of urease via the functional incorporation of the urease nickel metallocenter.</text>
</comment>
<dbReference type="Proteomes" id="UP000031829">
    <property type="component" value="Chromosome"/>
</dbReference>
<name>A0A0B6AA12_PRIM2</name>
<evidence type="ECO:0000256" key="3">
    <source>
        <dbReference type="HAMAP-Rule" id="MF_01384"/>
    </source>
</evidence>
<comment type="subunit">
    <text evidence="3">UreD, UreF and UreG form a complex that acts as a GTP-hydrolysis-dependent molecular chaperone, activating the urease apoprotein by helping to assemble the nickel containing metallocenter of UreC. The UreE protein probably delivers the nickel.</text>
</comment>